<name>A0A1W6N530_9PROT</name>
<evidence type="ECO:0000313" key="5">
    <source>
        <dbReference type="EMBL" id="ARN84953.1"/>
    </source>
</evidence>
<dbReference type="AlphaFoldDB" id="A0A1W6N530"/>
<dbReference type="InterPro" id="IPR037913">
    <property type="entry name" value="ACD_IbpA/B"/>
</dbReference>
<evidence type="ECO:0000313" key="6">
    <source>
        <dbReference type="Proteomes" id="UP000237351"/>
    </source>
</evidence>
<evidence type="ECO:0000256" key="3">
    <source>
        <dbReference type="RuleBase" id="RU003616"/>
    </source>
</evidence>
<comment type="similarity">
    <text evidence="2 3">Belongs to the small heat shock protein (HSP20) family.</text>
</comment>
<organism evidence="5 6">
    <name type="scientific">Candidatus Nucleicultrix amoebiphila FS5</name>
    <dbReference type="NCBI Taxonomy" id="1414854"/>
    <lineage>
        <taxon>Bacteria</taxon>
        <taxon>Pseudomonadati</taxon>
        <taxon>Pseudomonadota</taxon>
        <taxon>Alphaproteobacteria</taxon>
        <taxon>Holosporales</taxon>
        <taxon>Candidatus Nucleicultricaceae</taxon>
        <taxon>Candidatus Nucleicultrix</taxon>
    </lineage>
</organism>
<evidence type="ECO:0000256" key="1">
    <source>
        <dbReference type="ARBA" id="ARBA00023016"/>
    </source>
</evidence>
<keyword evidence="6" id="KW-1185">Reference proteome</keyword>
<dbReference type="STRING" id="1414854.GQ61_06265"/>
<accession>A0A1W6N530</accession>
<dbReference type="RefSeq" id="WP_085784465.1">
    <property type="nucleotide sequence ID" value="NZ_CP008743.1"/>
</dbReference>
<dbReference type="SUPFAM" id="SSF49764">
    <property type="entry name" value="HSP20-like chaperones"/>
    <property type="match status" value="1"/>
</dbReference>
<dbReference type="PROSITE" id="PS01031">
    <property type="entry name" value="SHSP"/>
    <property type="match status" value="1"/>
</dbReference>
<dbReference type="OrthoDB" id="9810618at2"/>
<reference evidence="5 6" key="1">
    <citation type="submission" date="2014-06" db="EMBL/GenBank/DDBJ databases">
        <title>The genome of the endonuclear symbiont Nucleicultrix amoebiphila.</title>
        <authorList>
            <person name="Schulz F."/>
            <person name="Horn M."/>
        </authorList>
    </citation>
    <scope>NUCLEOTIDE SEQUENCE [LARGE SCALE GENOMIC DNA]</scope>
    <source>
        <strain evidence="5 6">FS5</strain>
    </source>
</reference>
<gene>
    <name evidence="5" type="ORF">GQ61_06265</name>
</gene>
<dbReference type="CDD" id="cd06470">
    <property type="entry name" value="ACD_IbpA-B_like"/>
    <property type="match status" value="1"/>
</dbReference>
<dbReference type="PANTHER" id="PTHR47062:SF1">
    <property type="entry name" value="SMALL HEAT SHOCK PROTEIN IBPA"/>
    <property type="match status" value="1"/>
</dbReference>
<dbReference type="Gene3D" id="2.60.40.790">
    <property type="match status" value="1"/>
</dbReference>
<dbReference type="InterPro" id="IPR008978">
    <property type="entry name" value="HSP20-like_chaperone"/>
</dbReference>
<proteinExistence type="inferred from homology"/>
<dbReference type="Pfam" id="PF00011">
    <property type="entry name" value="HSP20"/>
    <property type="match status" value="1"/>
</dbReference>
<sequence>MRPFDLTPLFRSSIGFDNLMRLMDAAMRSEEGGHTTYPPYNIEKLDENIYRLIMAVAGFSSEELSVTIQHNLLTVSGKSKGEEEKVQYIYKGIARRAFERRFQVADFIQVGDALLENGLLKITLIREIPEDFKPQSIAIQTRNPKALPSK</sequence>
<protein>
    <recommendedName>
        <fullName evidence="4">SHSP domain-containing protein</fullName>
    </recommendedName>
</protein>
<dbReference type="PANTHER" id="PTHR47062">
    <property type="match status" value="1"/>
</dbReference>
<evidence type="ECO:0000259" key="4">
    <source>
        <dbReference type="PROSITE" id="PS01031"/>
    </source>
</evidence>
<evidence type="ECO:0000256" key="2">
    <source>
        <dbReference type="PROSITE-ProRule" id="PRU00285"/>
    </source>
</evidence>
<feature type="domain" description="SHSP" evidence="4">
    <location>
        <begin position="31"/>
        <end position="142"/>
    </location>
</feature>
<dbReference type="Proteomes" id="UP000237351">
    <property type="component" value="Chromosome"/>
</dbReference>
<keyword evidence="1" id="KW-0346">Stress response</keyword>
<dbReference type="KEGG" id="naf:GQ61_06265"/>
<dbReference type="EMBL" id="CP008743">
    <property type="protein sequence ID" value="ARN84953.1"/>
    <property type="molecule type" value="Genomic_DNA"/>
</dbReference>
<dbReference type="InterPro" id="IPR002068">
    <property type="entry name" value="A-crystallin/Hsp20_dom"/>
</dbReference>